<keyword evidence="3" id="KW-1185">Reference proteome</keyword>
<keyword evidence="1" id="KW-1133">Transmembrane helix</keyword>
<proteinExistence type="predicted"/>
<evidence type="ECO:0000313" key="2">
    <source>
        <dbReference type="EMBL" id="PBK90997.1"/>
    </source>
</evidence>
<organism evidence="2 3">
    <name type="scientific">Armillaria gallica</name>
    <name type="common">Bulbous honey fungus</name>
    <name type="synonym">Armillaria bulbosa</name>
    <dbReference type="NCBI Taxonomy" id="47427"/>
    <lineage>
        <taxon>Eukaryota</taxon>
        <taxon>Fungi</taxon>
        <taxon>Dikarya</taxon>
        <taxon>Basidiomycota</taxon>
        <taxon>Agaricomycotina</taxon>
        <taxon>Agaricomycetes</taxon>
        <taxon>Agaricomycetidae</taxon>
        <taxon>Agaricales</taxon>
        <taxon>Marasmiineae</taxon>
        <taxon>Physalacriaceae</taxon>
        <taxon>Armillaria</taxon>
    </lineage>
</organism>
<evidence type="ECO:0000256" key="1">
    <source>
        <dbReference type="SAM" id="Phobius"/>
    </source>
</evidence>
<dbReference type="OMA" id="RSWIVYA"/>
<dbReference type="EMBL" id="KZ293663">
    <property type="protein sequence ID" value="PBK90997.1"/>
    <property type="molecule type" value="Genomic_DNA"/>
</dbReference>
<evidence type="ECO:0000313" key="3">
    <source>
        <dbReference type="Proteomes" id="UP000217790"/>
    </source>
</evidence>
<feature type="transmembrane region" description="Helical" evidence="1">
    <location>
        <begin position="36"/>
        <end position="57"/>
    </location>
</feature>
<name>A0A2H3DPJ9_ARMGA</name>
<dbReference type="OrthoDB" id="2896532at2759"/>
<reference evidence="3" key="1">
    <citation type="journal article" date="2017" name="Nat. Ecol. Evol.">
        <title>Genome expansion and lineage-specific genetic innovations in the forest pathogenic fungi Armillaria.</title>
        <authorList>
            <person name="Sipos G."/>
            <person name="Prasanna A.N."/>
            <person name="Walter M.C."/>
            <person name="O'Connor E."/>
            <person name="Balint B."/>
            <person name="Krizsan K."/>
            <person name="Kiss B."/>
            <person name="Hess J."/>
            <person name="Varga T."/>
            <person name="Slot J."/>
            <person name="Riley R."/>
            <person name="Boka B."/>
            <person name="Rigling D."/>
            <person name="Barry K."/>
            <person name="Lee J."/>
            <person name="Mihaltcheva S."/>
            <person name="LaButti K."/>
            <person name="Lipzen A."/>
            <person name="Waldron R."/>
            <person name="Moloney N.M."/>
            <person name="Sperisen C."/>
            <person name="Kredics L."/>
            <person name="Vagvoelgyi C."/>
            <person name="Patrignani A."/>
            <person name="Fitzpatrick D."/>
            <person name="Nagy I."/>
            <person name="Doyle S."/>
            <person name="Anderson J.B."/>
            <person name="Grigoriev I.V."/>
            <person name="Gueldener U."/>
            <person name="Muensterkoetter M."/>
            <person name="Nagy L.G."/>
        </authorList>
    </citation>
    <scope>NUCLEOTIDE SEQUENCE [LARGE SCALE GENOMIC DNA]</scope>
    <source>
        <strain evidence="3">Ar21-2</strain>
    </source>
</reference>
<protein>
    <submittedName>
        <fullName evidence="2">Uncharacterized protein</fullName>
    </submittedName>
</protein>
<sequence length="159" mass="18120">MDSSLLLSKHSETTAVVVFMSVVLQSVGAGTTQYTAVYTLLFYVLFIHPHVSPFLVLGRLQATIDETTTLFNEQQEALVTMEKTLRETRADTYMLTASHLNAYRRVSITDVRSWIAYAAKVKDTWKKAREYRKGITDLKTRIEVKLLEDAELNEQSALR</sequence>
<dbReference type="InParanoid" id="A0A2H3DPJ9"/>
<dbReference type="Proteomes" id="UP000217790">
    <property type="component" value="Unassembled WGS sequence"/>
</dbReference>
<dbReference type="AlphaFoldDB" id="A0A2H3DPJ9"/>
<accession>A0A2H3DPJ9</accession>
<keyword evidence="1" id="KW-0812">Transmembrane</keyword>
<gene>
    <name evidence="2" type="ORF">ARMGADRAFT_1032081</name>
</gene>
<keyword evidence="1" id="KW-0472">Membrane</keyword>